<dbReference type="AlphaFoldDB" id="A0AAD9L4Z5"/>
<comment type="caution">
    <text evidence="3">The sequence shown here is derived from an EMBL/GenBank/DDBJ whole genome shotgun (WGS) entry which is preliminary data.</text>
</comment>
<gene>
    <name evidence="3" type="ORF">NP493_312g04018</name>
</gene>
<evidence type="ECO:0000259" key="2">
    <source>
        <dbReference type="PROSITE" id="PS51352"/>
    </source>
</evidence>
<dbReference type="InterPro" id="IPR039798">
    <property type="entry name" value="Sulfhydryl_oxidase"/>
</dbReference>
<organism evidence="3 4">
    <name type="scientific">Ridgeia piscesae</name>
    <name type="common">Tubeworm</name>
    <dbReference type="NCBI Taxonomy" id="27915"/>
    <lineage>
        <taxon>Eukaryota</taxon>
        <taxon>Metazoa</taxon>
        <taxon>Spiralia</taxon>
        <taxon>Lophotrochozoa</taxon>
        <taxon>Annelida</taxon>
        <taxon>Polychaeta</taxon>
        <taxon>Sedentaria</taxon>
        <taxon>Canalipalpata</taxon>
        <taxon>Sabellida</taxon>
        <taxon>Siboglinidae</taxon>
        <taxon>Ridgeia</taxon>
    </lineage>
</organism>
<feature type="domain" description="Thioredoxin" evidence="2">
    <location>
        <begin position="16"/>
        <end position="132"/>
    </location>
</feature>
<evidence type="ECO:0000256" key="1">
    <source>
        <dbReference type="SAM" id="SignalP"/>
    </source>
</evidence>
<sequence length="132" mass="14654">MGLRLITALSLICLWSPVLGEADSAGLFSTSDAVVHLDSANFQRTVTGTDHAWFVDFYSTWCGHCVRFAPVYKAFGRDIEDWYKVMRVGAIACSSSGNSPTCRRYDIWGYPTVKVGSKYSQQVKIIDTQATI</sequence>
<dbReference type="GO" id="GO:0016971">
    <property type="term" value="F:flavin-dependent sulfhydryl oxidase activity"/>
    <property type="evidence" value="ECO:0007669"/>
    <property type="project" value="InterPro"/>
</dbReference>
<dbReference type="PANTHER" id="PTHR22897:SF8">
    <property type="entry name" value="SULFHYDRYL OXIDASE"/>
    <property type="match status" value="1"/>
</dbReference>
<feature type="signal peptide" evidence="1">
    <location>
        <begin position="1"/>
        <end position="20"/>
    </location>
</feature>
<name>A0AAD9L4Z5_RIDPI</name>
<dbReference type="GO" id="GO:0003756">
    <property type="term" value="F:protein disulfide isomerase activity"/>
    <property type="evidence" value="ECO:0007669"/>
    <property type="project" value="TreeGrafter"/>
</dbReference>
<keyword evidence="1" id="KW-0732">Signal</keyword>
<evidence type="ECO:0000313" key="3">
    <source>
        <dbReference type="EMBL" id="KAK2183439.1"/>
    </source>
</evidence>
<dbReference type="Pfam" id="PF00085">
    <property type="entry name" value="Thioredoxin"/>
    <property type="match status" value="1"/>
</dbReference>
<reference evidence="3" key="1">
    <citation type="journal article" date="2023" name="Mol. Biol. Evol.">
        <title>Third-Generation Sequencing Reveals the Adaptive Role of the Epigenome in Three Deep-Sea Polychaetes.</title>
        <authorList>
            <person name="Perez M."/>
            <person name="Aroh O."/>
            <person name="Sun Y."/>
            <person name="Lan Y."/>
            <person name="Juniper S.K."/>
            <person name="Young C.R."/>
            <person name="Angers B."/>
            <person name="Qian P.Y."/>
        </authorList>
    </citation>
    <scope>NUCLEOTIDE SEQUENCE</scope>
    <source>
        <strain evidence="3">R07B-5</strain>
    </source>
</reference>
<dbReference type="InterPro" id="IPR017937">
    <property type="entry name" value="Thioredoxin_CS"/>
</dbReference>
<dbReference type="GO" id="GO:0005615">
    <property type="term" value="C:extracellular space"/>
    <property type="evidence" value="ECO:0007669"/>
    <property type="project" value="TreeGrafter"/>
</dbReference>
<dbReference type="GO" id="GO:0000139">
    <property type="term" value="C:Golgi membrane"/>
    <property type="evidence" value="ECO:0007669"/>
    <property type="project" value="TreeGrafter"/>
</dbReference>
<dbReference type="PROSITE" id="PS51352">
    <property type="entry name" value="THIOREDOXIN_2"/>
    <property type="match status" value="1"/>
</dbReference>
<keyword evidence="4" id="KW-1185">Reference proteome</keyword>
<dbReference type="EMBL" id="JAODUO010000311">
    <property type="protein sequence ID" value="KAK2183439.1"/>
    <property type="molecule type" value="Genomic_DNA"/>
</dbReference>
<accession>A0AAD9L4Z5</accession>
<protein>
    <recommendedName>
        <fullName evidence="2">Thioredoxin domain-containing protein</fullName>
    </recommendedName>
</protein>
<proteinExistence type="predicted"/>
<evidence type="ECO:0000313" key="4">
    <source>
        <dbReference type="Proteomes" id="UP001209878"/>
    </source>
</evidence>
<dbReference type="PROSITE" id="PS00194">
    <property type="entry name" value="THIOREDOXIN_1"/>
    <property type="match status" value="1"/>
</dbReference>
<dbReference type="GO" id="GO:0006457">
    <property type="term" value="P:protein folding"/>
    <property type="evidence" value="ECO:0007669"/>
    <property type="project" value="TreeGrafter"/>
</dbReference>
<dbReference type="Gene3D" id="3.40.30.10">
    <property type="entry name" value="Glutaredoxin"/>
    <property type="match status" value="1"/>
</dbReference>
<dbReference type="InterPro" id="IPR036249">
    <property type="entry name" value="Thioredoxin-like_sf"/>
</dbReference>
<dbReference type="PANTHER" id="PTHR22897">
    <property type="entry name" value="QUIESCIN Q6-RELATED SULFHYDRYL OXIDASE"/>
    <property type="match status" value="1"/>
</dbReference>
<dbReference type="Proteomes" id="UP001209878">
    <property type="component" value="Unassembled WGS sequence"/>
</dbReference>
<dbReference type="SUPFAM" id="SSF52833">
    <property type="entry name" value="Thioredoxin-like"/>
    <property type="match status" value="1"/>
</dbReference>
<dbReference type="InterPro" id="IPR013766">
    <property type="entry name" value="Thioredoxin_domain"/>
</dbReference>
<feature type="chain" id="PRO_5041934909" description="Thioredoxin domain-containing protein" evidence="1">
    <location>
        <begin position="21"/>
        <end position="132"/>
    </location>
</feature>